<accession>A0ABT2CUI8</accession>
<dbReference type="CDD" id="cd06587">
    <property type="entry name" value="VOC"/>
    <property type="match status" value="1"/>
</dbReference>
<dbReference type="InterPro" id="IPR052164">
    <property type="entry name" value="Anthracycline_SecMetBiosynth"/>
</dbReference>
<dbReference type="PANTHER" id="PTHR33993:SF5">
    <property type="entry name" value="GLYOXALASE"/>
    <property type="match status" value="1"/>
</dbReference>
<evidence type="ECO:0000313" key="2">
    <source>
        <dbReference type="EMBL" id="MCS0657646.1"/>
    </source>
</evidence>
<dbReference type="InterPro" id="IPR029068">
    <property type="entry name" value="Glyas_Bleomycin-R_OHBP_Dase"/>
</dbReference>
<evidence type="ECO:0000259" key="1">
    <source>
        <dbReference type="PROSITE" id="PS51819"/>
    </source>
</evidence>
<dbReference type="PANTHER" id="PTHR33993">
    <property type="entry name" value="GLYOXALASE-RELATED"/>
    <property type="match status" value="1"/>
</dbReference>
<keyword evidence="3" id="KW-1185">Reference proteome</keyword>
<gene>
    <name evidence="2" type="ORF">NX778_06150</name>
</gene>
<proteinExistence type="predicted"/>
<reference evidence="2 3" key="1">
    <citation type="submission" date="2022-08" db="EMBL/GenBank/DDBJ databases">
        <title>Reclassification of Massilia species as members of the genera Telluria, Duganella, Pseudoduganella, Mokoshia gen. nov. and Zemynaea gen. nov. using orthogonal and non-orthogonal genome-based approaches.</title>
        <authorList>
            <person name="Bowman J.P."/>
        </authorList>
    </citation>
    <scope>NUCLEOTIDE SEQUENCE [LARGE SCALE GENOMIC DNA]</scope>
    <source>
        <strain evidence="2 3">JCM 31606</strain>
    </source>
</reference>
<dbReference type="EMBL" id="JANUGU010000001">
    <property type="protein sequence ID" value="MCS0657646.1"/>
    <property type="molecule type" value="Genomic_DNA"/>
</dbReference>
<protein>
    <submittedName>
        <fullName evidence="2">VOC family protein</fullName>
    </submittedName>
</protein>
<dbReference type="RefSeq" id="WP_258810786.1">
    <property type="nucleotide sequence ID" value="NZ_JANUGU010000001.1"/>
</dbReference>
<dbReference type="InterPro" id="IPR041581">
    <property type="entry name" value="Glyoxalase_6"/>
</dbReference>
<name>A0ABT2CUI8_9BURK</name>
<feature type="domain" description="VOC" evidence="1">
    <location>
        <begin position="6"/>
        <end position="124"/>
    </location>
</feature>
<dbReference type="Gene3D" id="3.10.180.10">
    <property type="entry name" value="2,3-Dihydroxybiphenyl 1,2-Dioxygenase, domain 1"/>
    <property type="match status" value="1"/>
</dbReference>
<sequence length="128" mass="14034">MKRVTGIGGIFFKAKDAEAMRAWYKNHLGIDVQPWGGAAFDWTDEAGKPVAGTTAWNISPMEGDEYAPSKAPFMVNYRVADLDALLDALRAEGCNVLGKAEESEYGKFGWVLDPEGNKVELWEPPPGQ</sequence>
<dbReference type="SUPFAM" id="SSF54593">
    <property type="entry name" value="Glyoxalase/Bleomycin resistance protein/Dihydroxybiphenyl dioxygenase"/>
    <property type="match status" value="1"/>
</dbReference>
<dbReference type="Pfam" id="PF18029">
    <property type="entry name" value="Glyoxalase_6"/>
    <property type="match status" value="1"/>
</dbReference>
<dbReference type="PROSITE" id="PS51819">
    <property type="entry name" value="VOC"/>
    <property type="match status" value="1"/>
</dbReference>
<dbReference type="InterPro" id="IPR037523">
    <property type="entry name" value="VOC_core"/>
</dbReference>
<organism evidence="2 3">
    <name type="scientific">Massilia terrae</name>
    <dbReference type="NCBI Taxonomy" id="1811224"/>
    <lineage>
        <taxon>Bacteria</taxon>
        <taxon>Pseudomonadati</taxon>
        <taxon>Pseudomonadota</taxon>
        <taxon>Betaproteobacteria</taxon>
        <taxon>Burkholderiales</taxon>
        <taxon>Oxalobacteraceae</taxon>
        <taxon>Telluria group</taxon>
        <taxon>Massilia</taxon>
    </lineage>
</organism>
<evidence type="ECO:0000313" key="3">
    <source>
        <dbReference type="Proteomes" id="UP001204621"/>
    </source>
</evidence>
<dbReference type="Proteomes" id="UP001204621">
    <property type="component" value="Unassembled WGS sequence"/>
</dbReference>
<comment type="caution">
    <text evidence="2">The sequence shown here is derived from an EMBL/GenBank/DDBJ whole genome shotgun (WGS) entry which is preliminary data.</text>
</comment>